<organism evidence="4 5">
    <name type="scientific">Pyrus ussuriensis x Pyrus communis</name>
    <dbReference type="NCBI Taxonomy" id="2448454"/>
    <lineage>
        <taxon>Eukaryota</taxon>
        <taxon>Viridiplantae</taxon>
        <taxon>Streptophyta</taxon>
        <taxon>Embryophyta</taxon>
        <taxon>Tracheophyta</taxon>
        <taxon>Spermatophyta</taxon>
        <taxon>Magnoliopsida</taxon>
        <taxon>eudicotyledons</taxon>
        <taxon>Gunneridae</taxon>
        <taxon>Pentapetalae</taxon>
        <taxon>rosids</taxon>
        <taxon>fabids</taxon>
        <taxon>Rosales</taxon>
        <taxon>Rosaceae</taxon>
        <taxon>Amygdaloideae</taxon>
        <taxon>Maleae</taxon>
        <taxon>Pyrus</taxon>
    </lineage>
</organism>
<feature type="compositionally biased region" description="Polar residues" evidence="2">
    <location>
        <begin position="14"/>
        <end position="24"/>
    </location>
</feature>
<dbReference type="Proteomes" id="UP000327157">
    <property type="component" value="Chromosome 14"/>
</dbReference>
<dbReference type="InterPro" id="IPR002035">
    <property type="entry name" value="VWF_A"/>
</dbReference>
<keyword evidence="5" id="KW-1185">Reference proteome</keyword>
<dbReference type="SMART" id="SM00327">
    <property type="entry name" value="VWA"/>
    <property type="match status" value="1"/>
</dbReference>
<dbReference type="GO" id="GO:0005634">
    <property type="term" value="C:nucleus"/>
    <property type="evidence" value="ECO:0007669"/>
    <property type="project" value="TreeGrafter"/>
</dbReference>
<evidence type="ECO:0000256" key="2">
    <source>
        <dbReference type="SAM" id="MobiDB-lite"/>
    </source>
</evidence>
<dbReference type="AlphaFoldDB" id="A0A5N5FXE3"/>
<dbReference type="GO" id="GO:0016567">
    <property type="term" value="P:protein ubiquitination"/>
    <property type="evidence" value="ECO:0007669"/>
    <property type="project" value="TreeGrafter"/>
</dbReference>
<accession>A0A5N5FXE3</accession>
<gene>
    <name evidence="4" type="ORF">D8674_010976</name>
</gene>
<dbReference type="InterPro" id="IPR001841">
    <property type="entry name" value="Znf_RING"/>
</dbReference>
<dbReference type="GO" id="GO:0004842">
    <property type="term" value="F:ubiquitin-protein transferase activity"/>
    <property type="evidence" value="ECO:0007669"/>
    <property type="project" value="TreeGrafter"/>
</dbReference>
<dbReference type="InterPro" id="IPR010734">
    <property type="entry name" value="Copine_C"/>
</dbReference>
<dbReference type="PANTHER" id="PTHR45751">
    <property type="entry name" value="COPINE FAMILY PROTEIN 1"/>
    <property type="match status" value="1"/>
</dbReference>
<reference evidence="4 5" key="3">
    <citation type="submission" date="2019-11" db="EMBL/GenBank/DDBJ databases">
        <title>A de novo genome assembly of a pear dwarfing rootstock.</title>
        <authorList>
            <person name="Wang F."/>
            <person name="Wang J."/>
            <person name="Li S."/>
            <person name="Zhang Y."/>
            <person name="Fang M."/>
            <person name="Ma L."/>
            <person name="Zhao Y."/>
            <person name="Jiang S."/>
        </authorList>
    </citation>
    <scope>NUCLEOTIDE SEQUENCE [LARGE SCALE GENOMIC DNA]</scope>
    <source>
        <strain evidence="4">S2</strain>
        <tissue evidence="4">Leaf</tissue>
    </source>
</reference>
<evidence type="ECO:0000256" key="1">
    <source>
        <dbReference type="PROSITE-ProRule" id="PRU00175"/>
    </source>
</evidence>
<evidence type="ECO:0000259" key="3">
    <source>
        <dbReference type="PROSITE" id="PS50089"/>
    </source>
</evidence>
<reference evidence="5" key="2">
    <citation type="submission" date="2019-10" db="EMBL/GenBank/DDBJ databases">
        <title>A de novo genome assembly of a pear dwarfing rootstock.</title>
        <authorList>
            <person name="Wang F."/>
            <person name="Wang J."/>
            <person name="Li S."/>
            <person name="Zhang Y."/>
            <person name="Fang M."/>
            <person name="Ma L."/>
            <person name="Zhao Y."/>
            <person name="Jiang S."/>
        </authorList>
    </citation>
    <scope>NUCLEOTIDE SEQUENCE [LARGE SCALE GENOMIC DNA]</scope>
</reference>
<dbReference type="InterPro" id="IPR036465">
    <property type="entry name" value="vWFA_dom_sf"/>
</dbReference>
<dbReference type="GO" id="GO:0008270">
    <property type="term" value="F:zinc ion binding"/>
    <property type="evidence" value="ECO:0007669"/>
    <property type="project" value="UniProtKB-KW"/>
</dbReference>
<reference evidence="4 5" key="1">
    <citation type="submission" date="2019-09" db="EMBL/GenBank/DDBJ databases">
        <authorList>
            <person name="Ou C."/>
        </authorList>
    </citation>
    <scope>NUCLEOTIDE SEQUENCE [LARGE SCALE GENOMIC DNA]</scope>
    <source>
        <strain evidence="4">S2</strain>
        <tissue evidence="4">Leaf</tissue>
    </source>
</reference>
<evidence type="ECO:0000313" key="5">
    <source>
        <dbReference type="Proteomes" id="UP000327157"/>
    </source>
</evidence>
<keyword evidence="1" id="KW-0863">Zinc-finger</keyword>
<evidence type="ECO:0000313" key="4">
    <source>
        <dbReference type="EMBL" id="KAB2607808.1"/>
    </source>
</evidence>
<dbReference type="EMBL" id="SMOL01000553">
    <property type="protein sequence ID" value="KAB2607808.1"/>
    <property type="molecule type" value="Genomic_DNA"/>
</dbReference>
<proteinExistence type="predicted"/>
<dbReference type="Gene3D" id="3.30.40.10">
    <property type="entry name" value="Zinc/RING finger domain, C3HC4 (zinc finger)"/>
    <property type="match status" value="1"/>
</dbReference>
<dbReference type="OrthoDB" id="5855668at2759"/>
<keyword evidence="1" id="KW-0862">Zinc</keyword>
<dbReference type="PANTHER" id="PTHR45751:SF29">
    <property type="entry name" value="E3 UBIQUITIN-PROTEIN LIGASE RGLG2"/>
    <property type="match status" value="1"/>
</dbReference>
<dbReference type="PROSITE" id="PS50089">
    <property type="entry name" value="ZF_RING_2"/>
    <property type="match status" value="1"/>
</dbReference>
<dbReference type="Pfam" id="PF07002">
    <property type="entry name" value="Copine"/>
    <property type="match status" value="1"/>
</dbReference>
<dbReference type="InterPro" id="IPR052079">
    <property type="entry name" value="E3_ligase/Copine_domain"/>
</dbReference>
<feature type="domain" description="RING-type" evidence="3">
    <location>
        <begin position="305"/>
        <end position="338"/>
    </location>
</feature>
<keyword evidence="1" id="KW-0479">Metal-binding</keyword>
<dbReference type="SUPFAM" id="SSF57850">
    <property type="entry name" value="RING/U-box"/>
    <property type="match status" value="1"/>
</dbReference>
<feature type="region of interest" description="Disordered" evidence="2">
    <location>
        <begin position="9"/>
        <end position="31"/>
    </location>
</feature>
<sequence length="349" mass="38605">MGGCILTMRGRAKLSQSRPSSKSGYPQAHLPASEETQSYYNSLIEVIQALEHARFESSNLIVGIDFTKSNEWTGGRSFNKRSLHHIGDCPNPYEQAISIIGKTLARFDEDNLIPCFGFGDATTHDEDVFSFYPDDRLCNGFEEVLTTYREIVPFLKLAGPTSFAPIIQMAMSIVEKSGGQFHVLLIITSGQLGVQKQKTIDAIVEASNLPLSIILVGVGDGPWDIMKRLGDSTCSRAFDNLHFVNFMDIVTKNVPPSQKKAEFTRATLMKIPSQYIVTRNLSMSGGQTFKSSPPAVNSANENEDCTLCVANSVNMVLYCGHQICSNCKPKIYHCPWCRIPVGTKDYKLI</sequence>
<dbReference type="SUPFAM" id="SSF53300">
    <property type="entry name" value="vWA-like"/>
    <property type="match status" value="1"/>
</dbReference>
<dbReference type="InterPro" id="IPR013083">
    <property type="entry name" value="Znf_RING/FYVE/PHD"/>
</dbReference>
<comment type="caution">
    <text evidence="4">The sequence shown here is derived from an EMBL/GenBank/DDBJ whole genome shotgun (WGS) entry which is preliminary data.</text>
</comment>
<protein>
    <submittedName>
        <fullName evidence="4">E3 ubiquitin-protein ligase RGLG1-like</fullName>
    </submittedName>
</protein>
<name>A0A5N5FXE3_9ROSA</name>